<dbReference type="GO" id="GO:0071949">
    <property type="term" value="F:FAD binding"/>
    <property type="evidence" value="ECO:0007669"/>
    <property type="project" value="InterPro"/>
</dbReference>
<evidence type="ECO:0000259" key="3">
    <source>
        <dbReference type="Pfam" id="PF01494"/>
    </source>
</evidence>
<evidence type="ECO:0000256" key="2">
    <source>
        <dbReference type="ARBA" id="ARBA00022827"/>
    </source>
</evidence>
<dbReference type="GO" id="GO:0016709">
    <property type="term" value="F:oxidoreductase activity, acting on paired donors, with incorporation or reduction of molecular oxygen, NAD(P)H as one donor, and incorporation of one atom of oxygen"/>
    <property type="evidence" value="ECO:0007669"/>
    <property type="project" value="UniProtKB-ARBA"/>
</dbReference>
<dbReference type="InterPro" id="IPR050641">
    <property type="entry name" value="RIFMO-like"/>
</dbReference>
<keyword evidence="4" id="KW-0503">Monooxygenase</keyword>
<dbReference type="InterPro" id="IPR036188">
    <property type="entry name" value="FAD/NAD-bd_sf"/>
</dbReference>
<dbReference type="SUPFAM" id="SSF51905">
    <property type="entry name" value="FAD/NAD(P)-binding domain"/>
    <property type="match status" value="1"/>
</dbReference>
<proteinExistence type="predicted"/>
<dbReference type="RefSeq" id="WP_030428332.1">
    <property type="nucleotide sequence ID" value="NZ_JOEF01000004.1"/>
</dbReference>
<dbReference type="InterPro" id="IPR002938">
    <property type="entry name" value="FAD-bd"/>
</dbReference>
<evidence type="ECO:0000256" key="1">
    <source>
        <dbReference type="ARBA" id="ARBA00022630"/>
    </source>
</evidence>
<sequence length="380" mass="41546">MRTQVVIVGAGPAGLLLAHLLRLEGVHAVVLETRHREHVLGRIRAGVLEPGTVEVLREAGLGTRLDRVGLEHQGFSLRFDGTEHRIALSGLTGKPITVYGQQEVVRDLLDAAEPEPCFGVSDVALHDVTTDRPSVTFTDTDGVRRTLHCDVIAGCDGFHGVSRNVVPATRFERTFPHSWLGILAKSAPAHDELVYAHHERGFALHSMRSPELTRLYLQVEPGERLEDWPDERIWDELATRLGAPCEPGPVVEKGITAMRAHVAEPMRHGRLFLAGDAAHIVPPTGAKGLNLAVADVRLLSRALTALLLHGEEGDALSYSDIRLRGAWRAERFSTEMTELLHRSADPFEQRLSLARLRRIASSAAAATALAQDYVGISEDA</sequence>
<keyword evidence="1" id="KW-0285">Flavoprotein</keyword>
<reference evidence="4 5" key="1">
    <citation type="submission" date="2016-10" db="EMBL/GenBank/DDBJ databases">
        <authorList>
            <person name="de Groot N.N."/>
        </authorList>
    </citation>
    <scope>NUCLEOTIDE SEQUENCE [LARGE SCALE GENOMIC DNA]</scope>
    <source>
        <strain evidence="4 5">DSM 44149</strain>
    </source>
</reference>
<dbReference type="Gene3D" id="3.30.9.10">
    <property type="entry name" value="D-Amino Acid Oxidase, subunit A, domain 2"/>
    <property type="match status" value="1"/>
</dbReference>
<dbReference type="SUPFAM" id="SSF54373">
    <property type="entry name" value="FAD-linked reductases, C-terminal domain"/>
    <property type="match status" value="1"/>
</dbReference>
<dbReference type="AlphaFoldDB" id="A0A1H0DCW9"/>
<dbReference type="STRING" id="211114.SAMN04489726_7719"/>
<protein>
    <submittedName>
        <fullName evidence="4">p-hydroxybenzoate 3-monooxygenase</fullName>
    </submittedName>
</protein>
<accession>A0A1H0DCW9</accession>
<feature type="domain" description="FAD-binding" evidence="3">
    <location>
        <begin position="2"/>
        <end position="333"/>
    </location>
</feature>
<evidence type="ECO:0000313" key="5">
    <source>
        <dbReference type="Proteomes" id="UP000183376"/>
    </source>
</evidence>
<evidence type="ECO:0000313" key="4">
    <source>
        <dbReference type="EMBL" id="SDN67781.1"/>
    </source>
</evidence>
<organism evidence="4 5">
    <name type="scientific">Allokutzneria albata</name>
    <name type="common">Kibdelosporangium albatum</name>
    <dbReference type="NCBI Taxonomy" id="211114"/>
    <lineage>
        <taxon>Bacteria</taxon>
        <taxon>Bacillati</taxon>
        <taxon>Actinomycetota</taxon>
        <taxon>Actinomycetes</taxon>
        <taxon>Pseudonocardiales</taxon>
        <taxon>Pseudonocardiaceae</taxon>
        <taxon>Allokutzneria</taxon>
    </lineage>
</organism>
<name>A0A1H0DCW9_ALLAB</name>
<dbReference type="OrthoDB" id="9791689at2"/>
<dbReference type="Gene3D" id="3.50.50.60">
    <property type="entry name" value="FAD/NAD(P)-binding domain"/>
    <property type="match status" value="1"/>
</dbReference>
<dbReference type="eggNOG" id="COG0654">
    <property type="taxonomic scope" value="Bacteria"/>
</dbReference>
<dbReference type="EMBL" id="LT629701">
    <property type="protein sequence ID" value="SDN67781.1"/>
    <property type="molecule type" value="Genomic_DNA"/>
</dbReference>
<keyword evidence="5" id="KW-1185">Reference proteome</keyword>
<dbReference type="PRINTS" id="PR00420">
    <property type="entry name" value="RNGMNOXGNASE"/>
</dbReference>
<keyword evidence="4" id="KW-0560">Oxidoreductase</keyword>
<dbReference type="Proteomes" id="UP000183376">
    <property type="component" value="Chromosome I"/>
</dbReference>
<dbReference type="NCBIfam" id="NF006091">
    <property type="entry name" value="PRK08243.1"/>
    <property type="match status" value="1"/>
</dbReference>
<dbReference type="PANTHER" id="PTHR43004:SF3">
    <property type="entry name" value="P-HYDROXYBENZOATE HYDROXYLASE"/>
    <property type="match status" value="1"/>
</dbReference>
<dbReference type="Pfam" id="PF01494">
    <property type="entry name" value="FAD_binding_3"/>
    <property type="match status" value="1"/>
</dbReference>
<gene>
    <name evidence="4" type="ORF">SAMN04489726_7719</name>
</gene>
<keyword evidence="2" id="KW-0274">FAD</keyword>
<dbReference type="PANTHER" id="PTHR43004">
    <property type="entry name" value="TRK SYSTEM POTASSIUM UPTAKE PROTEIN"/>
    <property type="match status" value="1"/>
</dbReference>